<dbReference type="Proteomes" id="UP001164250">
    <property type="component" value="Chromosome 1"/>
</dbReference>
<dbReference type="EMBL" id="CM047897">
    <property type="protein sequence ID" value="KAJ0113701.1"/>
    <property type="molecule type" value="Genomic_DNA"/>
</dbReference>
<keyword evidence="2" id="KW-1185">Reference proteome</keyword>
<evidence type="ECO:0000313" key="1">
    <source>
        <dbReference type="EMBL" id="KAJ0113701.1"/>
    </source>
</evidence>
<comment type="caution">
    <text evidence="1">The sequence shown here is derived from an EMBL/GenBank/DDBJ whole genome shotgun (WGS) entry which is preliminary data.</text>
</comment>
<protein>
    <submittedName>
        <fullName evidence="1">Uncharacterized protein</fullName>
    </submittedName>
</protein>
<accession>A0ACC1CDL2</accession>
<proteinExistence type="predicted"/>
<reference evidence="2" key="1">
    <citation type="journal article" date="2023" name="G3 (Bethesda)">
        <title>Genome assembly and association tests identify interacting loci associated with vigor, precocity, and sex in interspecific pistachio rootstocks.</title>
        <authorList>
            <person name="Palmer W."/>
            <person name="Jacygrad E."/>
            <person name="Sagayaradj S."/>
            <person name="Cavanaugh K."/>
            <person name="Han R."/>
            <person name="Bertier L."/>
            <person name="Beede B."/>
            <person name="Kafkas S."/>
            <person name="Golino D."/>
            <person name="Preece J."/>
            <person name="Michelmore R."/>
        </authorList>
    </citation>
    <scope>NUCLEOTIDE SEQUENCE [LARGE SCALE GENOMIC DNA]</scope>
</reference>
<sequence length="471" mass="53290">MKIRSFQEVKIQRAQKLKDLATSLLELWSLMDTPVGEQQVFQHVTKNIAASEHEITEPNMLSVKNIKYVEGEVSRLEQLKSSKMKELVLKRRFELEEICKKMHMTTEVLGDYSIKAIESGSVDPVYLLEQLELQIDKVKAEAFSRKEILEKVEKWFAAREEECWLEEYNRDDNRYNAGRGSHLTLKRAEKARALVNKIPGNDIAFIPYWYDFFPMLEEYTDLRQEKEQERQRQRDQKRLKGQAITEKEAIYGSKLSPSKSGKKASRTLSGATSNRKLSLGGEMLHNLKSEKASVRVHSNKKFECLNRNSPQINHQQSGSFATCSGRRTSEIAGDLVKKRPSGAAKAREAESQLVRKPLSPISLAISSKANIANFLEDQKRTQNETLQKPLAGSNTAVVTPSKSTFVGNEENKTPRTIPIPVPKTPSTVTIPMLMAMTPATPSVSFGAKAVKKIVENVEYSFEEVRAGFLCH</sequence>
<name>A0ACC1CDL2_9ROSI</name>
<evidence type="ECO:0000313" key="2">
    <source>
        <dbReference type="Proteomes" id="UP001164250"/>
    </source>
</evidence>
<gene>
    <name evidence="1" type="ORF">Patl1_00276</name>
</gene>
<organism evidence="1 2">
    <name type="scientific">Pistacia atlantica</name>
    <dbReference type="NCBI Taxonomy" id="434234"/>
    <lineage>
        <taxon>Eukaryota</taxon>
        <taxon>Viridiplantae</taxon>
        <taxon>Streptophyta</taxon>
        <taxon>Embryophyta</taxon>
        <taxon>Tracheophyta</taxon>
        <taxon>Spermatophyta</taxon>
        <taxon>Magnoliopsida</taxon>
        <taxon>eudicotyledons</taxon>
        <taxon>Gunneridae</taxon>
        <taxon>Pentapetalae</taxon>
        <taxon>rosids</taxon>
        <taxon>malvids</taxon>
        <taxon>Sapindales</taxon>
        <taxon>Anacardiaceae</taxon>
        <taxon>Pistacia</taxon>
    </lineage>
</organism>